<feature type="region of interest" description="Disordered" evidence="1">
    <location>
        <begin position="792"/>
        <end position="817"/>
    </location>
</feature>
<feature type="region of interest" description="Disordered" evidence="1">
    <location>
        <begin position="431"/>
        <end position="493"/>
    </location>
</feature>
<dbReference type="OrthoDB" id="10673247at2759"/>
<feature type="compositionally biased region" description="Low complexity" evidence="1">
    <location>
        <begin position="907"/>
        <end position="922"/>
    </location>
</feature>
<organism evidence="2 3">
    <name type="scientific">Bursaphelenchus okinawaensis</name>
    <dbReference type="NCBI Taxonomy" id="465554"/>
    <lineage>
        <taxon>Eukaryota</taxon>
        <taxon>Metazoa</taxon>
        <taxon>Ecdysozoa</taxon>
        <taxon>Nematoda</taxon>
        <taxon>Chromadorea</taxon>
        <taxon>Rhabditida</taxon>
        <taxon>Tylenchina</taxon>
        <taxon>Tylenchomorpha</taxon>
        <taxon>Aphelenchoidea</taxon>
        <taxon>Aphelenchoididae</taxon>
        <taxon>Bursaphelenchus</taxon>
    </lineage>
</organism>
<feature type="compositionally biased region" description="Low complexity" evidence="1">
    <location>
        <begin position="706"/>
        <end position="720"/>
    </location>
</feature>
<dbReference type="Proteomes" id="UP000783686">
    <property type="component" value="Unassembled WGS sequence"/>
</dbReference>
<feature type="compositionally biased region" description="Polar residues" evidence="1">
    <location>
        <begin position="1020"/>
        <end position="1065"/>
    </location>
</feature>
<feature type="compositionally biased region" description="Basic and acidic residues" evidence="1">
    <location>
        <begin position="238"/>
        <end position="265"/>
    </location>
</feature>
<feature type="compositionally biased region" description="Basic and acidic residues" evidence="1">
    <location>
        <begin position="1210"/>
        <end position="1246"/>
    </location>
</feature>
<feature type="compositionally biased region" description="Basic and acidic residues" evidence="1">
    <location>
        <begin position="385"/>
        <end position="399"/>
    </location>
</feature>
<feature type="compositionally biased region" description="Low complexity" evidence="1">
    <location>
        <begin position="997"/>
        <end position="1009"/>
    </location>
</feature>
<feature type="region of interest" description="Disordered" evidence="1">
    <location>
        <begin position="309"/>
        <end position="416"/>
    </location>
</feature>
<feature type="region of interest" description="Disordered" evidence="1">
    <location>
        <begin position="1146"/>
        <end position="1405"/>
    </location>
</feature>
<feature type="region of interest" description="Disordered" evidence="1">
    <location>
        <begin position="849"/>
        <end position="947"/>
    </location>
</feature>
<feature type="compositionally biased region" description="Polar residues" evidence="1">
    <location>
        <begin position="721"/>
        <end position="747"/>
    </location>
</feature>
<feature type="compositionally biased region" description="Polar residues" evidence="1">
    <location>
        <begin position="309"/>
        <end position="341"/>
    </location>
</feature>
<feature type="compositionally biased region" description="Polar residues" evidence="1">
    <location>
        <begin position="519"/>
        <end position="535"/>
    </location>
</feature>
<gene>
    <name evidence="2" type="ORF">BOKJ2_LOCUS1933</name>
</gene>
<feature type="compositionally biased region" description="Low complexity" evidence="1">
    <location>
        <begin position="467"/>
        <end position="478"/>
    </location>
</feature>
<comment type="caution">
    <text evidence="2">The sequence shown here is derived from an EMBL/GenBank/DDBJ whole genome shotgun (WGS) entry which is preliminary data.</text>
</comment>
<feature type="compositionally biased region" description="Basic and acidic residues" evidence="1">
    <location>
        <begin position="1173"/>
        <end position="1202"/>
    </location>
</feature>
<feature type="compositionally biased region" description="Polar residues" evidence="1">
    <location>
        <begin position="1086"/>
        <end position="1097"/>
    </location>
</feature>
<feature type="region of interest" description="Disordered" evidence="1">
    <location>
        <begin position="147"/>
        <end position="267"/>
    </location>
</feature>
<feature type="region of interest" description="Disordered" evidence="1">
    <location>
        <begin position="519"/>
        <end position="587"/>
    </location>
</feature>
<feature type="compositionally biased region" description="Acidic residues" evidence="1">
    <location>
        <begin position="1367"/>
        <end position="1384"/>
    </location>
</feature>
<feature type="compositionally biased region" description="Low complexity" evidence="1">
    <location>
        <begin position="431"/>
        <end position="452"/>
    </location>
</feature>
<feature type="compositionally biased region" description="Low complexity" evidence="1">
    <location>
        <begin position="567"/>
        <end position="587"/>
    </location>
</feature>
<feature type="compositionally biased region" description="Low complexity" evidence="1">
    <location>
        <begin position="342"/>
        <end position="373"/>
    </location>
</feature>
<dbReference type="Proteomes" id="UP000614601">
    <property type="component" value="Unassembled WGS sequence"/>
</dbReference>
<feature type="compositionally biased region" description="Low complexity" evidence="1">
    <location>
        <begin position="849"/>
        <end position="880"/>
    </location>
</feature>
<evidence type="ECO:0000313" key="3">
    <source>
        <dbReference type="Proteomes" id="UP000614601"/>
    </source>
</evidence>
<feature type="compositionally biased region" description="Low complexity" evidence="1">
    <location>
        <begin position="805"/>
        <end position="814"/>
    </location>
</feature>
<dbReference type="EMBL" id="CAJFDH010000001">
    <property type="protein sequence ID" value="CAD5207249.1"/>
    <property type="molecule type" value="Genomic_DNA"/>
</dbReference>
<evidence type="ECO:0000313" key="2">
    <source>
        <dbReference type="EMBL" id="CAD5207249.1"/>
    </source>
</evidence>
<protein>
    <submittedName>
        <fullName evidence="2">Uncharacterized protein</fullName>
    </submittedName>
</protein>
<feature type="compositionally biased region" description="Basic and acidic residues" evidence="1">
    <location>
        <begin position="1278"/>
        <end position="1310"/>
    </location>
</feature>
<feature type="compositionally biased region" description="Polar residues" evidence="1">
    <location>
        <begin position="401"/>
        <end position="410"/>
    </location>
</feature>
<feature type="compositionally biased region" description="Basic and acidic residues" evidence="1">
    <location>
        <begin position="454"/>
        <end position="466"/>
    </location>
</feature>
<proteinExistence type="predicted"/>
<name>A0A811JVG3_9BILA</name>
<sequence length="1538" mass="176754">MLQGYYSLLGGKRKATRNLMTNRGWLPYILLLSALSSLASSVLLDRDTSDVEDVADILHQLNNPVRQQDPVSSSALDIEREQLKRVEAQIHQAWPKHQFTTTPMPISGQTEVPASSQKTEIDLNQEIRPVLKPKPGFKVQKEQFQDEELQNEDLDQRPESQRQFKNGRRPWQRDSQEFPFQNSDRDLSTRHGVDSRRRIMNEQKAFINRDSNLNNRGDQRQPESQFNLPEAQFSRPDQFSRSDQFDRERNQFNRQNGRFDPRDRLNNNALSSQLDEDEFQAIQNILEQHNQGQKHRDDQLNLRSQSFRGQNLRSQGSRSQNSRDWNPDQSFNNQNIRSQEFSSQNPRSQNFRNQNQRSQSSRSQNSFRSLQRSWNEQSGWIPIDDQQHDSRASFRKFRDPQGQQQRMNFQDSRRGNRLQNQRIQNQEFENQRLQKQQFRPQNQQFRPQSRQFLRQRDQQGKDRVDRQQNQVQNRQSQNHFITNTPRPQGLQSTTRMPFNQQRMVGNQQRMTSNQLQTNPSQLQFSGDARQSSEFDQPQPRLQQQQPRLQQNVNQGFRNPVQGPRISNRNQNFGQDQQGFQQRQQQGFQNQNQLNTGRRQLQRTQQLQRQGVLSTSVPFRDSLVRTTMPSKTFVTTTPMPTLGTNNNRNLGQSSTISQFNNRQSTVIPKQGITQSRQVNTITQPSTIGQRPLLNPRTRHRQQQNRAFLQQQSTVQPQTTTQRIPTVQRQTSRSQMTIPPTLQPVGSNRRVNNFGQQTTMRPIVGQQSTVRPTVSQLSNIRPTVSQLSIVRPTVRQQTAQNRNFSPRQNLQQRQQQVTAKPQVIHTLIDTRGHRIQITEDPITHELKVQPEQQTQLTGQQVQGGQRRPLQSQQLRQSTQNQQFVSTTPATTRRGLARVPASEIDRNMNSRFSSATPTSSSRTHSITSVPRSSTLAPTRGSAMTATPASTSFFGQALPRNMATNVNRNLNSINNGKSTTSSFSRSTIRPAFTTTQNPLRSTTASRIPTTTSTMSRRAGRPGLEQSSHVPSNEAFTTAFSTDPRQDNSLSSRSGNTLTSRSGNTFNSRQNQRLSQAQIDRLNQAQIDRSGFSRTQNQQLGFQPNRRPLLAKKRPGLETLDNEDLDQSFATPSPSEARPVAMALKSSSLKNGLEKIEDSSKKSLETSDESGSPKKSKNIGDNKDGHRLNQGKIDRKNGHKSGQERGKNRNGSIKPQDRTESPKAPKEGRNEAQKSSKGLEKMPVETKKVPLNERVQLHTALKPDKSTDKTTKKPSKVSNKIGLKADDDEKKENKKKIDNKDKNDNKNKNKDKKDEEEGFETTMLVDISFEDKQKKEDVVKHGKDDNKEEKKEKASEDKPKKALETKKKEEKVDLDEEEMEEEEENEKEEDIPRKLGQRAIQEPNSDEKNELNSFKDELPVQLCHVDSDCANDKFNRTVCERYGGRGNQGACRSPWSCKTDDDCPTCCRTWNEDSKEKHCGYNFLTMYCGYNNTRFPDVICPQKDICQQGFDGFSTCRIILDERNIEQYMSCAFGPKIMRKQHN</sequence>
<feature type="compositionally biased region" description="Polar residues" evidence="1">
    <location>
        <begin position="923"/>
        <end position="947"/>
    </location>
</feature>
<feature type="compositionally biased region" description="Low complexity" evidence="1">
    <location>
        <begin position="974"/>
        <end position="983"/>
    </location>
</feature>
<feature type="compositionally biased region" description="Basic and acidic residues" evidence="1">
    <location>
        <begin position="1147"/>
        <end position="1160"/>
    </location>
</feature>
<feature type="region of interest" description="Disordered" evidence="1">
    <location>
        <begin position="706"/>
        <end position="747"/>
    </location>
</feature>
<feature type="compositionally biased region" description="Basic and acidic residues" evidence="1">
    <location>
        <begin position="183"/>
        <end position="201"/>
    </location>
</feature>
<accession>A0A811JVG3</accession>
<reference evidence="2" key="1">
    <citation type="submission" date="2020-09" db="EMBL/GenBank/DDBJ databases">
        <authorList>
            <person name="Kikuchi T."/>
        </authorList>
    </citation>
    <scope>NUCLEOTIDE SEQUENCE</scope>
    <source>
        <strain evidence="2">SH1</strain>
    </source>
</reference>
<feature type="compositionally biased region" description="Polar residues" evidence="1">
    <location>
        <begin position="479"/>
        <end position="493"/>
    </location>
</feature>
<dbReference type="EMBL" id="CAJFCW020000001">
    <property type="protein sequence ID" value="CAG9084936.1"/>
    <property type="molecule type" value="Genomic_DNA"/>
</dbReference>
<keyword evidence="3" id="KW-1185">Reference proteome</keyword>
<feature type="compositionally biased region" description="Basic and acidic residues" evidence="1">
    <location>
        <begin position="1324"/>
        <end position="1366"/>
    </location>
</feature>
<evidence type="ECO:0000256" key="1">
    <source>
        <dbReference type="SAM" id="MobiDB-lite"/>
    </source>
</evidence>
<feature type="compositionally biased region" description="Polar residues" evidence="1">
    <location>
        <begin position="209"/>
        <end position="227"/>
    </location>
</feature>
<feature type="region of interest" description="Disordered" evidence="1">
    <location>
        <begin position="1086"/>
        <end position="1134"/>
    </location>
</feature>
<feature type="compositionally biased region" description="Low complexity" evidence="1">
    <location>
        <begin position="536"/>
        <end position="550"/>
    </location>
</feature>
<feature type="region of interest" description="Disordered" evidence="1">
    <location>
        <begin position="967"/>
        <end position="1065"/>
    </location>
</feature>
<feature type="compositionally biased region" description="Basic and acidic residues" evidence="1">
    <location>
        <begin position="1256"/>
        <end position="1266"/>
    </location>
</feature>
<feature type="compositionally biased region" description="Polar residues" evidence="1">
    <location>
        <begin position="792"/>
        <end position="804"/>
    </location>
</feature>